<keyword evidence="2" id="KW-1185">Reference proteome</keyword>
<accession>A0A178HMH5</accession>
<evidence type="ECO:0000313" key="2">
    <source>
        <dbReference type="Proteomes" id="UP000078389"/>
    </source>
</evidence>
<dbReference type="AlphaFoldDB" id="A0A178HMH5"/>
<dbReference type="STRING" id="1770058.A3840_17295"/>
<dbReference type="OrthoDB" id="7858662at2"/>
<reference evidence="1 2" key="1">
    <citation type="submission" date="2016-03" db="EMBL/GenBank/DDBJ databases">
        <title>Genome sequencing of Devosia sp. S37.</title>
        <authorList>
            <person name="Mohd Nor M."/>
        </authorList>
    </citation>
    <scope>NUCLEOTIDE SEQUENCE [LARGE SCALE GENOMIC DNA]</scope>
    <source>
        <strain evidence="1 2">S37</strain>
    </source>
</reference>
<protein>
    <recommendedName>
        <fullName evidence="3">ArsR family transcriptional regulator</fullName>
    </recommendedName>
</protein>
<sequence length="100" mass="11299">MSFKDFVTEDRRLFILRLLADIGGSANESVVYDGCRAAGHRRGVTRDVVRADLEWLRTRHLVIFEWYEDTVLVAVLTSRGADVASGDVEVEGVKRPTSFR</sequence>
<comment type="caution">
    <text evidence="1">The sequence shown here is derived from an EMBL/GenBank/DDBJ whole genome shotgun (WGS) entry which is preliminary data.</text>
</comment>
<name>A0A178HMH5_9HYPH</name>
<gene>
    <name evidence="1" type="ORF">A3840_17295</name>
</gene>
<dbReference type="RefSeq" id="WP_067459851.1">
    <property type="nucleotide sequence ID" value="NZ_LVVY01000130.1"/>
</dbReference>
<proteinExistence type="predicted"/>
<evidence type="ECO:0008006" key="3">
    <source>
        <dbReference type="Google" id="ProtNLM"/>
    </source>
</evidence>
<dbReference type="Proteomes" id="UP000078389">
    <property type="component" value="Unassembled WGS sequence"/>
</dbReference>
<dbReference type="EMBL" id="LVVY01000130">
    <property type="protein sequence ID" value="OAM73749.1"/>
    <property type="molecule type" value="Genomic_DNA"/>
</dbReference>
<evidence type="ECO:0000313" key="1">
    <source>
        <dbReference type="EMBL" id="OAM73749.1"/>
    </source>
</evidence>
<organism evidence="1 2">
    <name type="scientific">Devosia elaeis</name>
    <dbReference type="NCBI Taxonomy" id="1770058"/>
    <lineage>
        <taxon>Bacteria</taxon>
        <taxon>Pseudomonadati</taxon>
        <taxon>Pseudomonadota</taxon>
        <taxon>Alphaproteobacteria</taxon>
        <taxon>Hyphomicrobiales</taxon>
        <taxon>Devosiaceae</taxon>
        <taxon>Devosia</taxon>
    </lineage>
</organism>